<organism evidence="1 2">
    <name type="scientific">Nelumbo nucifera</name>
    <name type="common">Sacred lotus</name>
    <dbReference type="NCBI Taxonomy" id="4432"/>
    <lineage>
        <taxon>Eukaryota</taxon>
        <taxon>Viridiplantae</taxon>
        <taxon>Streptophyta</taxon>
        <taxon>Embryophyta</taxon>
        <taxon>Tracheophyta</taxon>
        <taxon>Spermatophyta</taxon>
        <taxon>Magnoliopsida</taxon>
        <taxon>Proteales</taxon>
        <taxon>Nelumbonaceae</taxon>
        <taxon>Nelumbo</taxon>
    </lineage>
</organism>
<dbReference type="EMBL" id="DUZY01000004">
    <property type="protein sequence ID" value="DAD36579.1"/>
    <property type="molecule type" value="Genomic_DNA"/>
</dbReference>
<dbReference type="Proteomes" id="UP000607653">
    <property type="component" value="Unassembled WGS sequence"/>
</dbReference>
<sequence length="78" mass="8814">MVTYFILAVPVSKNQLTDILVLTNKTRKVITEDLVFLWGFRAGMTVGVLKKILHASHDVFSEDFEVKLVDKSCVVVVF</sequence>
<gene>
    <name evidence="1" type="ORF">HUJ06_007220</name>
</gene>
<accession>A0A822YZA0</accession>
<protein>
    <submittedName>
        <fullName evidence="1">Uncharacterized protein</fullName>
    </submittedName>
</protein>
<reference evidence="1 2" key="1">
    <citation type="journal article" date="2020" name="Mol. Biol. Evol.">
        <title>Distinct Expression and Methylation Patterns for Genes with Different Fates following a Single Whole-Genome Duplication in Flowering Plants.</title>
        <authorList>
            <person name="Shi T."/>
            <person name="Rahmani R.S."/>
            <person name="Gugger P.F."/>
            <person name="Wang M."/>
            <person name="Li H."/>
            <person name="Zhang Y."/>
            <person name="Li Z."/>
            <person name="Wang Q."/>
            <person name="Van de Peer Y."/>
            <person name="Marchal K."/>
            <person name="Chen J."/>
        </authorList>
    </citation>
    <scope>NUCLEOTIDE SEQUENCE [LARGE SCALE GENOMIC DNA]</scope>
    <source>
        <tissue evidence="1">Leaf</tissue>
    </source>
</reference>
<keyword evidence="2" id="KW-1185">Reference proteome</keyword>
<dbReference type="AlphaFoldDB" id="A0A822YZA0"/>
<evidence type="ECO:0000313" key="2">
    <source>
        <dbReference type="Proteomes" id="UP000607653"/>
    </source>
</evidence>
<comment type="caution">
    <text evidence="1">The sequence shown here is derived from an EMBL/GenBank/DDBJ whole genome shotgun (WGS) entry which is preliminary data.</text>
</comment>
<name>A0A822YZA0_NELNU</name>
<proteinExistence type="predicted"/>
<evidence type="ECO:0000313" key="1">
    <source>
        <dbReference type="EMBL" id="DAD36579.1"/>
    </source>
</evidence>